<dbReference type="EMBL" id="VFQX01000006">
    <property type="protein sequence ID" value="KAF0983606.1"/>
    <property type="molecule type" value="Genomic_DNA"/>
</dbReference>
<dbReference type="InterPro" id="IPR027359">
    <property type="entry name" value="Volt_channel_dom_sf"/>
</dbReference>
<evidence type="ECO:0000256" key="12">
    <source>
        <dbReference type="SAM" id="MobiDB-lite"/>
    </source>
</evidence>
<dbReference type="PANTHER" id="PTHR11537:SF254">
    <property type="entry name" value="POTASSIUM VOLTAGE-GATED CHANNEL PROTEIN SHAB"/>
    <property type="match status" value="1"/>
</dbReference>
<dbReference type="Proteomes" id="UP000444721">
    <property type="component" value="Unassembled WGS sequence"/>
</dbReference>
<evidence type="ECO:0000256" key="11">
    <source>
        <dbReference type="ARBA" id="ARBA00023303"/>
    </source>
</evidence>
<dbReference type="OMA" id="KREERTW"/>
<evidence type="ECO:0000256" key="4">
    <source>
        <dbReference type="ARBA" id="ARBA00022692"/>
    </source>
</evidence>
<feature type="compositionally biased region" description="Basic and acidic residues" evidence="12">
    <location>
        <begin position="37"/>
        <end position="47"/>
    </location>
</feature>
<feature type="transmembrane region" description="Helical" evidence="13">
    <location>
        <begin position="339"/>
        <end position="360"/>
    </location>
</feature>
<evidence type="ECO:0000256" key="9">
    <source>
        <dbReference type="ARBA" id="ARBA00023065"/>
    </source>
</evidence>
<dbReference type="Gene3D" id="1.10.287.70">
    <property type="match status" value="1"/>
</dbReference>
<protein>
    <recommendedName>
        <fullName evidence="14">Ion transport domain-containing protein</fullName>
    </recommendedName>
</protein>
<dbReference type="AlphaFoldDB" id="A0A6A5C774"/>
<dbReference type="InterPro" id="IPR005821">
    <property type="entry name" value="Ion_trans_dom"/>
</dbReference>
<organism evidence="15 16">
    <name type="scientific">Naegleria fowleri</name>
    <name type="common">Brain eating amoeba</name>
    <dbReference type="NCBI Taxonomy" id="5763"/>
    <lineage>
        <taxon>Eukaryota</taxon>
        <taxon>Discoba</taxon>
        <taxon>Heterolobosea</taxon>
        <taxon>Tetramitia</taxon>
        <taxon>Eutetramitia</taxon>
        <taxon>Vahlkampfiidae</taxon>
        <taxon>Naegleria</taxon>
    </lineage>
</organism>
<feature type="transmembrane region" description="Helical" evidence="13">
    <location>
        <begin position="461"/>
        <end position="481"/>
    </location>
</feature>
<evidence type="ECO:0000256" key="6">
    <source>
        <dbReference type="ARBA" id="ARBA00022882"/>
    </source>
</evidence>
<gene>
    <name evidence="15" type="ORF">FDP41_010671</name>
</gene>
<feature type="transmembrane region" description="Helical" evidence="13">
    <location>
        <begin position="381"/>
        <end position="402"/>
    </location>
</feature>
<evidence type="ECO:0000256" key="7">
    <source>
        <dbReference type="ARBA" id="ARBA00022958"/>
    </source>
</evidence>
<sequence length="641" mass="73763">MFFKRSKASKHQPLKEEPSSSNDDEHSPQVRNHNNHNHTDNSSEDHSYNQSGLFSSSDELLLSSPSSLLSNRIQSAFKRSSNDDSGSSGNLKEKRKAVSFRDFKSSVSTVNNQQSEEESPSTNINVHTRTEMMRNIDDQEEVIIESNESSNQHDDFDTSPNTVNSLRSEYYMTHSGHQRSARDRHSIDEIAMQPKIIMSRQSIRFLKSVIPKKREERTWRHKLYLIMNQPQSSRLATIVTILVSIVVLISVIVLILESYATLYQYELMWWIIEGILAFFFSIEYILRMIGTIYTWRDFRDFFLRMMNIVDLLSFMPFYLEVVLYYIFKFSLGESHQLTLMVMNLQILGVFRVLRLLKLFTLSKHSIKVKLLITAMRKSLDLLFSVIFFILSAVFISGTMIYYCERGVYDHTRKEFVHVSSDGKTIEVSPFSNVLIGMWYSIVTITTTGYGDYVPRSTLGQFLAGCTIVSGLLFVALPSLIIGRTYSEVLHQYELQKAQIDSQMDHTSDNYDNTLQTDNTFYNDEEDRLNGEETWANMMNGADAEESSVLGNENQRSSLESVRSVRSTNSGASSRIQREVRPSLVDLSSSELTNEEYSQLDQASVFKLLDEQDKLLQDTVRRIEKTRRLIALAKRKTSIVDD</sequence>
<keyword evidence="3" id="KW-0633">Potassium transport</keyword>
<dbReference type="PRINTS" id="PR00169">
    <property type="entry name" value="KCHANNEL"/>
</dbReference>
<evidence type="ECO:0000256" key="2">
    <source>
        <dbReference type="ARBA" id="ARBA00022448"/>
    </source>
</evidence>
<dbReference type="VEuPathDB" id="AmoebaDB:NfTy_013940"/>
<comment type="subcellular location">
    <subcellularLocation>
        <location evidence="1">Membrane</location>
        <topology evidence="1">Multi-pass membrane protein</topology>
    </subcellularLocation>
</comment>
<evidence type="ECO:0000259" key="14">
    <source>
        <dbReference type="Pfam" id="PF00520"/>
    </source>
</evidence>
<dbReference type="SUPFAM" id="SSF81324">
    <property type="entry name" value="Voltage-gated potassium channels"/>
    <property type="match status" value="1"/>
</dbReference>
<keyword evidence="4 13" id="KW-0812">Transmembrane</keyword>
<keyword evidence="5" id="KW-0631">Potassium channel</keyword>
<keyword evidence="6" id="KW-0851">Voltage-gated channel</keyword>
<proteinExistence type="predicted"/>
<dbReference type="VEuPathDB" id="AmoebaDB:NF0082380"/>
<dbReference type="VEuPathDB" id="AmoebaDB:NF0082370"/>
<keyword evidence="8 13" id="KW-1133">Transmembrane helix</keyword>
<feature type="domain" description="Ion transport" evidence="14">
    <location>
        <begin position="238"/>
        <end position="488"/>
    </location>
</feature>
<evidence type="ECO:0000256" key="10">
    <source>
        <dbReference type="ARBA" id="ARBA00023136"/>
    </source>
</evidence>
<evidence type="ECO:0000256" key="3">
    <source>
        <dbReference type="ARBA" id="ARBA00022538"/>
    </source>
</evidence>
<dbReference type="RefSeq" id="XP_044568319.1">
    <property type="nucleotide sequence ID" value="XM_044700995.1"/>
</dbReference>
<keyword evidence="10 13" id="KW-0472">Membrane</keyword>
<reference evidence="15 16" key="1">
    <citation type="journal article" date="2019" name="Sci. Rep.">
        <title>Nanopore sequencing improves the draft genome of the human pathogenic amoeba Naegleria fowleri.</title>
        <authorList>
            <person name="Liechti N."/>
            <person name="Schurch N."/>
            <person name="Bruggmann R."/>
            <person name="Wittwer M."/>
        </authorList>
    </citation>
    <scope>NUCLEOTIDE SEQUENCE [LARGE SCALE GENOMIC DNA]</scope>
    <source>
        <strain evidence="15 16">ATCC 30894</strain>
    </source>
</reference>
<feature type="region of interest" description="Disordered" evidence="12">
    <location>
        <begin position="78"/>
        <end position="129"/>
    </location>
</feature>
<dbReference type="GO" id="GO:0001508">
    <property type="term" value="P:action potential"/>
    <property type="evidence" value="ECO:0007669"/>
    <property type="project" value="TreeGrafter"/>
</dbReference>
<keyword evidence="7" id="KW-0630">Potassium</keyword>
<dbReference type="PANTHER" id="PTHR11537">
    <property type="entry name" value="VOLTAGE-GATED POTASSIUM CHANNEL"/>
    <property type="match status" value="1"/>
</dbReference>
<evidence type="ECO:0000256" key="13">
    <source>
        <dbReference type="SAM" id="Phobius"/>
    </source>
</evidence>
<evidence type="ECO:0000313" key="15">
    <source>
        <dbReference type="EMBL" id="KAF0983606.1"/>
    </source>
</evidence>
<keyword evidence="16" id="KW-1185">Reference proteome</keyword>
<name>A0A6A5C774_NAEFO</name>
<comment type="caution">
    <text evidence="15">The sequence shown here is derived from an EMBL/GenBank/DDBJ whole genome shotgun (WGS) entry which is preliminary data.</text>
</comment>
<evidence type="ECO:0000256" key="1">
    <source>
        <dbReference type="ARBA" id="ARBA00004141"/>
    </source>
</evidence>
<dbReference type="InterPro" id="IPR028325">
    <property type="entry name" value="VG_K_chnl"/>
</dbReference>
<feature type="transmembrane region" description="Helical" evidence="13">
    <location>
        <begin position="307"/>
        <end position="327"/>
    </location>
</feature>
<evidence type="ECO:0000256" key="5">
    <source>
        <dbReference type="ARBA" id="ARBA00022826"/>
    </source>
</evidence>
<feature type="region of interest" description="Disordered" evidence="12">
    <location>
        <begin position="1"/>
        <end position="54"/>
    </location>
</feature>
<dbReference type="Gene3D" id="1.20.120.350">
    <property type="entry name" value="Voltage-gated potassium channels. Chain C"/>
    <property type="match status" value="1"/>
</dbReference>
<keyword evidence="11" id="KW-0407">Ion channel</keyword>
<feature type="region of interest" description="Disordered" evidence="12">
    <location>
        <begin position="544"/>
        <end position="577"/>
    </location>
</feature>
<accession>A0A6A5C774</accession>
<feature type="compositionally biased region" description="Polar residues" evidence="12">
    <location>
        <begin position="105"/>
        <end position="127"/>
    </location>
</feature>
<evidence type="ECO:0000256" key="8">
    <source>
        <dbReference type="ARBA" id="ARBA00022989"/>
    </source>
</evidence>
<keyword evidence="2" id="KW-0813">Transport</keyword>
<dbReference type="Pfam" id="PF00520">
    <property type="entry name" value="Ion_trans"/>
    <property type="match status" value="1"/>
</dbReference>
<dbReference type="VEuPathDB" id="AmoebaDB:FDP41_010671"/>
<dbReference type="GO" id="GO:0008076">
    <property type="term" value="C:voltage-gated potassium channel complex"/>
    <property type="evidence" value="ECO:0007669"/>
    <property type="project" value="InterPro"/>
</dbReference>
<feature type="transmembrane region" description="Helical" evidence="13">
    <location>
        <begin position="267"/>
        <end position="286"/>
    </location>
</feature>
<feature type="compositionally biased region" description="Basic and acidic residues" evidence="12">
    <location>
        <begin position="13"/>
        <end position="28"/>
    </location>
</feature>
<dbReference type="GO" id="GO:0005249">
    <property type="term" value="F:voltage-gated potassium channel activity"/>
    <property type="evidence" value="ECO:0007669"/>
    <property type="project" value="InterPro"/>
</dbReference>
<dbReference type="OrthoDB" id="415460at2759"/>
<feature type="compositionally biased region" description="Low complexity" evidence="12">
    <location>
        <begin position="555"/>
        <end position="566"/>
    </location>
</feature>
<evidence type="ECO:0000313" key="16">
    <source>
        <dbReference type="Proteomes" id="UP000444721"/>
    </source>
</evidence>
<dbReference type="GeneID" id="68117886"/>
<keyword evidence="9" id="KW-0406">Ion transport</keyword>
<feature type="transmembrane region" description="Helical" evidence="13">
    <location>
        <begin position="235"/>
        <end position="255"/>
    </location>
</feature>
<feature type="compositionally biased region" description="Basic residues" evidence="12">
    <location>
        <begin position="1"/>
        <end position="12"/>
    </location>
</feature>